<dbReference type="Gene3D" id="3.40.630.10">
    <property type="entry name" value="Zn peptidases"/>
    <property type="match status" value="1"/>
</dbReference>
<evidence type="ECO:0000313" key="1">
    <source>
        <dbReference type="EMBL" id="NMM92915.1"/>
    </source>
</evidence>
<dbReference type="RefSeq" id="WP_240947354.1">
    <property type="nucleotide sequence ID" value="NZ_JAAIII010000001.1"/>
</dbReference>
<sequence length="291" mass="30109">MMKASFVSFRRNIAVGICVMACVSLGGCNNVSSASESLQVTEQNESLVKVTKGKLTPLISATTSVEVASPIAVYATVQGAFHSTVELGKYVHAGEELGTIGSETVTAPVDGILEYVAADNDVAVNYPLFTVRYGGMASQLDASVLLRTIDANSSITGRFQISDGQGPTDCAAVVRTASDFAGDGDSDAQSAEESSQILQCLFPKDVIVRPGQTATTVLKATAVDEALLLPISSVAGRSEKGQVSKYEDGSYHTVDVQLGASDGTSIIIVSGLREGDEVSSIAPNLTAGTES</sequence>
<dbReference type="EMBL" id="JAAIII010000001">
    <property type="protein sequence ID" value="NMM92915.1"/>
    <property type="molecule type" value="Genomic_DNA"/>
</dbReference>
<accession>A0A7Y0EME2</accession>
<dbReference type="PROSITE" id="PS51257">
    <property type="entry name" value="PROKAR_LIPOPROTEIN"/>
    <property type="match status" value="1"/>
</dbReference>
<name>A0A7Y0EME2_9BIFI</name>
<proteinExistence type="predicted"/>
<comment type="caution">
    <text evidence="1">The sequence shown here is derived from an EMBL/GenBank/DDBJ whole genome shotgun (WGS) entry which is preliminary data.</text>
</comment>
<evidence type="ECO:0008006" key="3">
    <source>
        <dbReference type="Google" id="ProtNLM"/>
    </source>
</evidence>
<keyword evidence="2" id="KW-1185">Reference proteome</keyword>
<dbReference type="AlphaFoldDB" id="A0A7Y0EME2"/>
<dbReference type="Proteomes" id="UP000532194">
    <property type="component" value="Unassembled WGS sequence"/>
</dbReference>
<reference evidence="1 2" key="1">
    <citation type="submission" date="2020-02" db="EMBL/GenBank/DDBJ databases">
        <title>Characterization of phylogenetic diversity of novel bifidobacterial species isolated in Czech ZOOs.</title>
        <authorList>
            <person name="Lugli G.A."/>
            <person name="Vera N.B."/>
            <person name="Ventura M."/>
        </authorList>
    </citation>
    <scope>NUCLEOTIDE SEQUENCE [LARGE SCALE GENOMIC DNA]</scope>
    <source>
        <strain evidence="1 2">DSM 109957</strain>
    </source>
</reference>
<protein>
    <recommendedName>
        <fullName evidence="3">RND efflux pump membrane fusion protein barrel-sandwich domain-containing protein</fullName>
    </recommendedName>
</protein>
<evidence type="ECO:0000313" key="2">
    <source>
        <dbReference type="Proteomes" id="UP000532194"/>
    </source>
</evidence>
<gene>
    <name evidence="1" type="ORF">G1C95_0100</name>
</gene>
<organism evidence="1 2">
    <name type="scientific">Bifidobacterium oedipodis</name>
    <dbReference type="NCBI Taxonomy" id="2675322"/>
    <lineage>
        <taxon>Bacteria</taxon>
        <taxon>Bacillati</taxon>
        <taxon>Actinomycetota</taxon>
        <taxon>Actinomycetes</taxon>
        <taxon>Bifidobacteriales</taxon>
        <taxon>Bifidobacteriaceae</taxon>
        <taxon>Bifidobacterium</taxon>
    </lineage>
</organism>
<dbReference type="Gene3D" id="2.40.420.20">
    <property type="match status" value="1"/>
</dbReference>